<protein>
    <recommendedName>
        <fullName evidence="4">7TM GPCR serpentine receptor class x (Srx) domain-containing protein</fullName>
    </recommendedName>
</protein>
<comment type="caution">
    <text evidence="2">The sequence shown here is derived from an EMBL/GenBank/DDBJ whole genome shotgun (WGS) entry which is preliminary data.</text>
</comment>
<sequence>MLAYCALNGTLTLNPDKPNVGRIIGTVYFGIGVVGIPICAFVFYVFSRPHLFKFHCYKLLTITTAADISNLITCCVVGGTASLTGLTYCANEHFWFYLFGYVAIGQWYFYCFSTVVLAFNRMLNFASPRWSKTVFGGKKIWIWIGFEFLYPIFGLAIDPTYAVYIPNSGGFIDAVPSSWHVFQNFIRLCFVTTCYLIMLPYLLRLYRSPGSSMVSSQIAISLQTFGVAILGDFCSVCYLTASYFNKDSVVREHIDIIGTGSWILVHFGTGFIYLIANKSVHKALKRLMPVQSQLFYVTGSVQPLPT</sequence>
<proteinExistence type="predicted"/>
<dbReference type="PANTHER" id="PTHR23021:SF11">
    <property type="entry name" value="SERPENTINE RECEPTOR, CLASS T"/>
    <property type="match status" value="1"/>
</dbReference>
<keyword evidence="1" id="KW-0472">Membrane</keyword>
<feature type="transmembrane region" description="Helical" evidence="1">
    <location>
        <begin position="68"/>
        <end position="88"/>
    </location>
</feature>
<dbReference type="EMBL" id="JAUCMV010000003">
    <property type="protein sequence ID" value="KAK0413451.1"/>
    <property type="molecule type" value="Genomic_DNA"/>
</dbReference>
<evidence type="ECO:0000256" key="1">
    <source>
        <dbReference type="SAM" id="Phobius"/>
    </source>
</evidence>
<reference evidence="2" key="1">
    <citation type="submission" date="2023-06" db="EMBL/GenBank/DDBJ databases">
        <title>Genomic analysis of the entomopathogenic nematode Steinernema hermaphroditum.</title>
        <authorList>
            <person name="Schwarz E.M."/>
            <person name="Heppert J.K."/>
            <person name="Baniya A."/>
            <person name="Schwartz H.T."/>
            <person name="Tan C.-H."/>
            <person name="Antoshechkin I."/>
            <person name="Sternberg P.W."/>
            <person name="Goodrich-Blair H."/>
            <person name="Dillman A.R."/>
        </authorList>
    </citation>
    <scope>NUCLEOTIDE SEQUENCE</scope>
    <source>
        <strain evidence="2">PS9179</strain>
        <tissue evidence="2">Whole animal</tissue>
    </source>
</reference>
<keyword evidence="1" id="KW-1133">Transmembrane helix</keyword>
<dbReference type="Proteomes" id="UP001175271">
    <property type="component" value="Unassembled WGS sequence"/>
</dbReference>
<dbReference type="InterPro" id="IPR019425">
    <property type="entry name" value="7TM_GPCR_serpentine_rcpt_Srt"/>
</dbReference>
<dbReference type="PANTHER" id="PTHR23021">
    <property type="entry name" value="SERPENTINE RECEPTOR, CLASS T"/>
    <property type="match status" value="1"/>
</dbReference>
<dbReference type="Gene3D" id="1.20.1070.10">
    <property type="entry name" value="Rhodopsin 7-helix transmembrane proteins"/>
    <property type="match status" value="1"/>
</dbReference>
<feature type="transmembrane region" description="Helical" evidence="1">
    <location>
        <begin position="140"/>
        <end position="165"/>
    </location>
</feature>
<evidence type="ECO:0008006" key="4">
    <source>
        <dbReference type="Google" id="ProtNLM"/>
    </source>
</evidence>
<feature type="transmembrane region" description="Helical" evidence="1">
    <location>
        <begin position="185"/>
        <end position="206"/>
    </location>
</feature>
<name>A0AA39HWM5_9BILA</name>
<evidence type="ECO:0000313" key="2">
    <source>
        <dbReference type="EMBL" id="KAK0413451.1"/>
    </source>
</evidence>
<feature type="transmembrane region" description="Helical" evidence="1">
    <location>
        <begin position="256"/>
        <end position="276"/>
    </location>
</feature>
<dbReference type="SUPFAM" id="SSF81321">
    <property type="entry name" value="Family A G protein-coupled receptor-like"/>
    <property type="match status" value="1"/>
</dbReference>
<keyword evidence="3" id="KW-1185">Reference proteome</keyword>
<feature type="transmembrane region" description="Helical" evidence="1">
    <location>
        <begin position="218"/>
        <end position="244"/>
    </location>
</feature>
<dbReference type="Pfam" id="PF10321">
    <property type="entry name" value="7TM_GPCR_Srt"/>
    <property type="match status" value="1"/>
</dbReference>
<feature type="transmembrane region" description="Helical" evidence="1">
    <location>
        <begin position="94"/>
        <end position="119"/>
    </location>
</feature>
<feature type="transmembrane region" description="Helical" evidence="1">
    <location>
        <begin position="23"/>
        <end position="47"/>
    </location>
</feature>
<evidence type="ECO:0000313" key="3">
    <source>
        <dbReference type="Proteomes" id="UP001175271"/>
    </source>
</evidence>
<gene>
    <name evidence="2" type="ORF">QR680_006816</name>
</gene>
<accession>A0AA39HWM5</accession>
<keyword evidence="1" id="KW-0812">Transmembrane</keyword>
<organism evidence="2 3">
    <name type="scientific">Steinernema hermaphroditum</name>
    <dbReference type="NCBI Taxonomy" id="289476"/>
    <lineage>
        <taxon>Eukaryota</taxon>
        <taxon>Metazoa</taxon>
        <taxon>Ecdysozoa</taxon>
        <taxon>Nematoda</taxon>
        <taxon>Chromadorea</taxon>
        <taxon>Rhabditida</taxon>
        <taxon>Tylenchina</taxon>
        <taxon>Panagrolaimomorpha</taxon>
        <taxon>Strongyloidoidea</taxon>
        <taxon>Steinernematidae</taxon>
        <taxon>Steinernema</taxon>
    </lineage>
</organism>
<dbReference type="AlphaFoldDB" id="A0AA39HWM5"/>